<gene>
    <name evidence="2" type="ORF">Taro_054188</name>
</gene>
<accession>A0A843XN21</accession>
<reference evidence="2" key="1">
    <citation type="submission" date="2017-07" db="EMBL/GenBank/DDBJ databases">
        <title>Taro Niue Genome Assembly and Annotation.</title>
        <authorList>
            <person name="Atibalentja N."/>
            <person name="Keating K."/>
            <person name="Fields C.J."/>
        </authorList>
    </citation>
    <scope>NUCLEOTIDE SEQUENCE</scope>
    <source>
        <strain evidence="2">Niue_2</strain>
        <tissue evidence="2">Leaf</tissue>
    </source>
</reference>
<evidence type="ECO:0000313" key="2">
    <source>
        <dbReference type="EMBL" id="MQM21154.1"/>
    </source>
</evidence>
<organism evidence="2 3">
    <name type="scientific">Colocasia esculenta</name>
    <name type="common">Wild taro</name>
    <name type="synonym">Arum esculentum</name>
    <dbReference type="NCBI Taxonomy" id="4460"/>
    <lineage>
        <taxon>Eukaryota</taxon>
        <taxon>Viridiplantae</taxon>
        <taxon>Streptophyta</taxon>
        <taxon>Embryophyta</taxon>
        <taxon>Tracheophyta</taxon>
        <taxon>Spermatophyta</taxon>
        <taxon>Magnoliopsida</taxon>
        <taxon>Liliopsida</taxon>
        <taxon>Araceae</taxon>
        <taxon>Aroideae</taxon>
        <taxon>Colocasieae</taxon>
        <taxon>Colocasia</taxon>
    </lineage>
</organism>
<dbReference type="EMBL" id="NMUH01010664">
    <property type="protein sequence ID" value="MQM21154.1"/>
    <property type="molecule type" value="Genomic_DNA"/>
</dbReference>
<comment type="caution">
    <text evidence="2">The sequence shown here is derived from an EMBL/GenBank/DDBJ whole genome shotgun (WGS) entry which is preliminary data.</text>
</comment>
<name>A0A843XN21_COLES</name>
<dbReference type="AlphaFoldDB" id="A0A843XN21"/>
<proteinExistence type="predicted"/>
<feature type="region of interest" description="Disordered" evidence="1">
    <location>
        <begin position="58"/>
        <end position="87"/>
    </location>
</feature>
<protein>
    <submittedName>
        <fullName evidence="2">Uncharacterized protein</fullName>
    </submittedName>
</protein>
<evidence type="ECO:0000313" key="3">
    <source>
        <dbReference type="Proteomes" id="UP000652761"/>
    </source>
</evidence>
<feature type="region of interest" description="Disordered" evidence="1">
    <location>
        <begin position="15"/>
        <end position="43"/>
    </location>
</feature>
<keyword evidence="3" id="KW-1185">Reference proteome</keyword>
<feature type="compositionally biased region" description="Basic and acidic residues" evidence="1">
    <location>
        <begin position="66"/>
        <end position="77"/>
    </location>
</feature>
<evidence type="ECO:0000256" key="1">
    <source>
        <dbReference type="SAM" id="MobiDB-lite"/>
    </source>
</evidence>
<dbReference type="Proteomes" id="UP000652761">
    <property type="component" value="Unassembled WGS sequence"/>
</dbReference>
<sequence>MRRHDGLENATCRAVAFSGPNGNPALGHKPTRQPGHGNTHGDTNAVTTYKAIALKMRRAGPPRQGLSHDGKAHRDKNLVAMGNRVTM</sequence>